<dbReference type="SUPFAM" id="SSF52317">
    <property type="entry name" value="Class I glutamine amidotransferase-like"/>
    <property type="match status" value="1"/>
</dbReference>
<dbReference type="InterPro" id="IPR027417">
    <property type="entry name" value="P-loop_NTPase"/>
</dbReference>
<keyword evidence="7" id="KW-0436">Ligase</keyword>
<name>A0A9X0QAI1_9BACT</name>
<comment type="function">
    <text evidence="4">Catalyzes amidations at positions B, D, E, and G on adenosylcobyrinic A,C-diamide. NH(2) groups are provided by glutamine, and one molecule of ATP is hydrogenolyzed for each amidation.</text>
</comment>
<feature type="active site" description="Nucleophile" evidence="4">
    <location>
        <position position="344"/>
    </location>
</feature>
<protein>
    <recommendedName>
        <fullName evidence="4">Cobyric acid synthase</fullName>
    </recommendedName>
</protein>
<dbReference type="SUPFAM" id="SSF52540">
    <property type="entry name" value="P-loop containing nucleoside triphosphate hydrolases"/>
    <property type="match status" value="1"/>
</dbReference>
<evidence type="ECO:0000259" key="6">
    <source>
        <dbReference type="Pfam" id="PF07685"/>
    </source>
</evidence>
<keyword evidence="3 4" id="KW-0315">Glutamine amidotransferase</keyword>
<evidence type="ECO:0000256" key="2">
    <source>
        <dbReference type="ARBA" id="ARBA00022573"/>
    </source>
</evidence>
<keyword evidence="8" id="KW-1185">Reference proteome</keyword>
<dbReference type="RefSeq" id="WP_260697945.1">
    <property type="nucleotide sequence ID" value="NZ_JACHEB010000001.1"/>
</dbReference>
<dbReference type="CDD" id="cd05389">
    <property type="entry name" value="CobQ_N"/>
    <property type="match status" value="1"/>
</dbReference>
<dbReference type="InterPro" id="IPR004459">
    <property type="entry name" value="CobQ_synth"/>
</dbReference>
<dbReference type="GO" id="GO:0015420">
    <property type="term" value="F:ABC-type vitamin B12 transporter activity"/>
    <property type="evidence" value="ECO:0007669"/>
    <property type="project" value="UniProtKB-UniRule"/>
</dbReference>
<dbReference type="InterPro" id="IPR029062">
    <property type="entry name" value="Class_I_gatase-like"/>
</dbReference>
<evidence type="ECO:0000256" key="3">
    <source>
        <dbReference type="ARBA" id="ARBA00022962"/>
    </source>
</evidence>
<comment type="pathway">
    <text evidence="1 4">Cofactor biosynthesis; adenosylcobalamin biosynthesis.</text>
</comment>
<dbReference type="NCBIfam" id="NF001989">
    <property type="entry name" value="PRK00784.1"/>
    <property type="match status" value="1"/>
</dbReference>
<organism evidence="7 8">
    <name type="scientific">Tunturiibacter gelidiferens</name>
    <dbReference type="NCBI Taxonomy" id="3069689"/>
    <lineage>
        <taxon>Bacteria</taxon>
        <taxon>Pseudomonadati</taxon>
        <taxon>Acidobacteriota</taxon>
        <taxon>Terriglobia</taxon>
        <taxon>Terriglobales</taxon>
        <taxon>Acidobacteriaceae</taxon>
        <taxon>Tunturiibacter</taxon>
    </lineage>
</organism>
<accession>A0A9X0QAI1</accession>
<evidence type="ECO:0000313" key="7">
    <source>
        <dbReference type="EMBL" id="MBB5326715.1"/>
    </source>
</evidence>
<dbReference type="GO" id="GO:0016874">
    <property type="term" value="F:ligase activity"/>
    <property type="evidence" value="ECO:0007669"/>
    <property type="project" value="UniProtKB-KW"/>
</dbReference>
<feature type="active site" evidence="4">
    <location>
        <position position="455"/>
    </location>
</feature>
<dbReference type="GO" id="GO:0009236">
    <property type="term" value="P:cobalamin biosynthetic process"/>
    <property type="evidence" value="ECO:0007669"/>
    <property type="project" value="UniProtKB-UniRule"/>
</dbReference>
<keyword evidence="2 4" id="KW-0169">Cobalamin biosynthesis</keyword>
<reference evidence="7 8" key="1">
    <citation type="submission" date="2020-08" db="EMBL/GenBank/DDBJ databases">
        <title>Genomic Encyclopedia of Type Strains, Phase IV (KMG-V): Genome sequencing to study the core and pangenomes of soil and plant-associated prokaryotes.</title>
        <authorList>
            <person name="Whitman W."/>
        </authorList>
    </citation>
    <scope>NUCLEOTIDE SEQUENCE [LARGE SCALE GENOMIC DNA]</scope>
    <source>
        <strain evidence="7 8">X5P2</strain>
    </source>
</reference>
<dbReference type="Gene3D" id="3.40.50.880">
    <property type="match status" value="1"/>
</dbReference>
<proteinExistence type="inferred from homology"/>
<evidence type="ECO:0000256" key="1">
    <source>
        <dbReference type="ARBA" id="ARBA00004953"/>
    </source>
</evidence>
<dbReference type="PANTHER" id="PTHR21343">
    <property type="entry name" value="DETHIOBIOTIN SYNTHETASE"/>
    <property type="match status" value="1"/>
</dbReference>
<dbReference type="AlphaFoldDB" id="A0A9X0QAI1"/>
<dbReference type="HAMAP" id="MF_00028">
    <property type="entry name" value="CobQ"/>
    <property type="match status" value="1"/>
</dbReference>
<dbReference type="InterPro" id="IPR002586">
    <property type="entry name" value="CobQ/CobB/MinD/ParA_Nub-bd_dom"/>
</dbReference>
<dbReference type="Pfam" id="PF07685">
    <property type="entry name" value="GATase_3"/>
    <property type="match status" value="1"/>
</dbReference>
<dbReference type="InterPro" id="IPR011698">
    <property type="entry name" value="GATase_3"/>
</dbReference>
<dbReference type="PROSITE" id="PS51274">
    <property type="entry name" value="GATASE_COBBQ"/>
    <property type="match status" value="1"/>
</dbReference>
<dbReference type="EMBL" id="JACHEB010000001">
    <property type="protein sequence ID" value="MBB5326715.1"/>
    <property type="molecule type" value="Genomic_DNA"/>
</dbReference>
<dbReference type="InterPro" id="IPR033949">
    <property type="entry name" value="CobQ_GATase1"/>
</dbReference>
<dbReference type="Proteomes" id="UP000535182">
    <property type="component" value="Unassembled WGS sequence"/>
</dbReference>
<dbReference type="Pfam" id="PF01656">
    <property type="entry name" value="CbiA"/>
    <property type="match status" value="1"/>
</dbReference>
<gene>
    <name evidence="4" type="primary">cobQ</name>
    <name evidence="7" type="ORF">HDF14_000309</name>
</gene>
<dbReference type="PANTHER" id="PTHR21343:SF1">
    <property type="entry name" value="COBYRIC ACID SYNTHASE"/>
    <property type="match status" value="1"/>
</dbReference>
<dbReference type="CDD" id="cd01750">
    <property type="entry name" value="GATase1_CobQ"/>
    <property type="match status" value="1"/>
</dbReference>
<sequence length="536" mass="58317">MTRARAIMVLGTGSHVGKSLLTAALCRIFAQHGYRVAPFKSQNMSLNSAATFEGLEIGRAQALQAEAAGVAASVHMNPILIKPSGDQSSQVIVRGKIWGRVTAADYHRRRIEELLPIVRESYDYLASRFDVIILEGAGSPAEINLKQHDIANMRMAELADAGCLLVGDIDRGGVFASLLGTLELLDPEERERVRGFAINKFRGDVTLLESGIRMMEGRVNKPCLGVVPYLPSLVLEEEDSLGLPPTIQTKWSVEQTANSSANRALRIAVILLPSFSNFTDFDSLRAEPSVSLLFCRTAEAIAQADVIILPGSKQTVDDLLWMKEAGLDIALQQHAHTSLVVGICGGMQMLGKAISDPSGMEHSGSVAGLGLLPIHTIMQSEKVTRNTRGEMAAEVLFGQQLTQKGLAGYEIHIGHTDYEVGAKHFSNLACGTDLSNTSRDGCISSDTRIFGTYLHGIFEEDSFRHQFLSAARAFHRLSPPRDVNPWKQLREGSLNRLAHAVESALDMRAIFSWAGLTYDPPLSEDTLSLRSSSVAR</sequence>
<dbReference type="NCBIfam" id="TIGR00313">
    <property type="entry name" value="cobQ"/>
    <property type="match status" value="1"/>
</dbReference>
<dbReference type="InterPro" id="IPR047045">
    <property type="entry name" value="CobQ_N"/>
</dbReference>
<feature type="domain" description="CobQ/CobB/MinD/ParA nucleotide binding" evidence="5">
    <location>
        <begin position="7"/>
        <end position="233"/>
    </location>
</feature>
<evidence type="ECO:0000256" key="4">
    <source>
        <dbReference type="HAMAP-Rule" id="MF_00028"/>
    </source>
</evidence>
<evidence type="ECO:0000313" key="8">
    <source>
        <dbReference type="Proteomes" id="UP000535182"/>
    </source>
</evidence>
<evidence type="ECO:0000259" key="5">
    <source>
        <dbReference type="Pfam" id="PF01656"/>
    </source>
</evidence>
<feature type="domain" description="CobB/CobQ-like glutamine amidotransferase" evidence="6">
    <location>
        <begin position="266"/>
        <end position="462"/>
    </location>
</feature>
<comment type="caution">
    <text evidence="7">The sequence shown here is derived from an EMBL/GenBank/DDBJ whole genome shotgun (WGS) entry which is preliminary data.</text>
</comment>
<dbReference type="Gene3D" id="3.40.50.300">
    <property type="entry name" value="P-loop containing nucleotide triphosphate hydrolases"/>
    <property type="match status" value="1"/>
</dbReference>
<comment type="similarity">
    <text evidence="4">Belongs to the CobB/CobQ family. CobQ subfamily.</text>
</comment>